<dbReference type="SMART" id="SM00822">
    <property type="entry name" value="PKS_KR"/>
    <property type="match status" value="1"/>
</dbReference>
<evidence type="ECO:0000313" key="6">
    <source>
        <dbReference type="Proteomes" id="UP000239480"/>
    </source>
</evidence>
<dbReference type="PRINTS" id="PR00080">
    <property type="entry name" value="SDRFAMILY"/>
</dbReference>
<accession>A0A2T0RMW2</accession>
<evidence type="ECO:0000256" key="2">
    <source>
        <dbReference type="ARBA" id="ARBA00023002"/>
    </source>
</evidence>
<dbReference type="InterPro" id="IPR002347">
    <property type="entry name" value="SDR_fam"/>
</dbReference>
<comment type="similarity">
    <text evidence="1">Belongs to the short-chain dehydrogenases/reductases (SDR) family.</text>
</comment>
<organism evidence="5 6">
    <name type="scientific">Aliiruegeria haliotis</name>
    <dbReference type="NCBI Taxonomy" id="1280846"/>
    <lineage>
        <taxon>Bacteria</taxon>
        <taxon>Pseudomonadati</taxon>
        <taxon>Pseudomonadota</taxon>
        <taxon>Alphaproteobacteria</taxon>
        <taxon>Rhodobacterales</taxon>
        <taxon>Roseobacteraceae</taxon>
        <taxon>Aliiruegeria</taxon>
    </lineage>
</organism>
<dbReference type="OrthoDB" id="7745792at2"/>
<dbReference type="InterPro" id="IPR057326">
    <property type="entry name" value="KR_dom"/>
</dbReference>
<dbReference type="PANTHER" id="PTHR24321:SF8">
    <property type="entry name" value="ESTRADIOL 17-BETA-DEHYDROGENASE 8-RELATED"/>
    <property type="match status" value="1"/>
</dbReference>
<dbReference type="PRINTS" id="PR00081">
    <property type="entry name" value="GDHRDH"/>
</dbReference>
<feature type="domain" description="Ketoreductase" evidence="4">
    <location>
        <begin position="7"/>
        <end position="188"/>
    </location>
</feature>
<evidence type="ECO:0000256" key="1">
    <source>
        <dbReference type="ARBA" id="ARBA00006484"/>
    </source>
</evidence>
<reference evidence="5 6" key="1">
    <citation type="submission" date="2018-03" db="EMBL/GenBank/DDBJ databases">
        <title>Genomic Encyclopedia of Archaeal and Bacterial Type Strains, Phase II (KMG-II): from individual species to whole genera.</title>
        <authorList>
            <person name="Goeker M."/>
        </authorList>
    </citation>
    <scope>NUCLEOTIDE SEQUENCE [LARGE SCALE GENOMIC DNA]</scope>
    <source>
        <strain evidence="5 6">DSM 29328</strain>
    </source>
</reference>
<dbReference type="AlphaFoldDB" id="A0A2T0RMW2"/>
<dbReference type="PROSITE" id="PS00061">
    <property type="entry name" value="ADH_SHORT"/>
    <property type="match status" value="1"/>
</dbReference>
<dbReference type="Proteomes" id="UP000239480">
    <property type="component" value="Unassembled WGS sequence"/>
</dbReference>
<keyword evidence="6" id="KW-1185">Reference proteome</keyword>
<keyword evidence="3" id="KW-0520">NAD</keyword>
<dbReference type="InterPro" id="IPR020904">
    <property type="entry name" value="Sc_DH/Rdtase_CS"/>
</dbReference>
<protein>
    <submittedName>
        <fullName evidence="5">Dihydroanticapsin dehydrogenase</fullName>
    </submittedName>
</protein>
<dbReference type="Gene3D" id="3.40.50.720">
    <property type="entry name" value="NAD(P)-binding Rossmann-like Domain"/>
    <property type="match status" value="1"/>
</dbReference>
<dbReference type="GO" id="GO:0016491">
    <property type="term" value="F:oxidoreductase activity"/>
    <property type="evidence" value="ECO:0007669"/>
    <property type="project" value="UniProtKB-KW"/>
</dbReference>
<dbReference type="RefSeq" id="WP_106205550.1">
    <property type="nucleotide sequence ID" value="NZ_PVTD01000006.1"/>
</dbReference>
<evidence type="ECO:0000313" key="5">
    <source>
        <dbReference type="EMBL" id="PRY22462.1"/>
    </source>
</evidence>
<dbReference type="InterPro" id="IPR036291">
    <property type="entry name" value="NAD(P)-bd_dom_sf"/>
</dbReference>
<dbReference type="SUPFAM" id="SSF51735">
    <property type="entry name" value="NAD(P)-binding Rossmann-fold domains"/>
    <property type="match status" value="1"/>
</dbReference>
<keyword evidence="2" id="KW-0560">Oxidoreductase</keyword>
<dbReference type="FunFam" id="3.40.50.720:FF:000084">
    <property type="entry name" value="Short-chain dehydrogenase reductase"/>
    <property type="match status" value="1"/>
</dbReference>
<evidence type="ECO:0000256" key="3">
    <source>
        <dbReference type="ARBA" id="ARBA00023027"/>
    </source>
</evidence>
<name>A0A2T0RMW2_9RHOB</name>
<dbReference type="EMBL" id="PVTD01000006">
    <property type="protein sequence ID" value="PRY22462.1"/>
    <property type="molecule type" value="Genomic_DNA"/>
</dbReference>
<dbReference type="NCBIfam" id="NF005559">
    <property type="entry name" value="PRK07231.1"/>
    <property type="match status" value="1"/>
</dbReference>
<gene>
    <name evidence="5" type="ORF">CLV78_1062</name>
</gene>
<dbReference type="Pfam" id="PF13561">
    <property type="entry name" value="adh_short_C2"/>
    <property type="match status" value="1"/>
</dbReference>
<sequence>MGRLEGKRVIFTGAAQNIGKEAARMFVAEGARVVIGDVNARDGAATAEELGPNVQFIQVDVTEEAQISNMVAEGVEWLGGLDALCQNAGLQKAGPTEDFEASDWDRVFSINIRAQFLGAKHAIPHIRASGTGGAIVNMSSNAGRRGGAGLAAYCASKGAVVSFTNALALELAPDNIRVNALCPGWVDTAFNAAAIANLGGTAAQQDAIAASVPLGRQAAPAEIAPLFVYLASDESSFMTGQSILIDGGAHN</sequence>
<evidence type="ECO:0000259" key="4">
    <source>
        <dbReference type="SMART" id="SM00822"/>
    </source>
</evidence>
<dbReference type="PANTHER" id="PTHR24321">
    <property type="entry name" value="DEHYDROGENASES, SHORT CHAIN"/>
    <property type="match status" value="1"/>
</dbReference>
<comment type="caution">
    <text evidence="5">The sequence shown here is derived from an EMBL/GenBank/DDBJ whole genome shotgun (WGS) entry which is preliminary data.</text>
</comment>
<proteinExistence type="inferred from homology"/>
<dbReference type="CDD" id="cd05233">
    <property type="entry name" value="SDR_c"/>
    <property type="match status" value="1"/>
</dbReference>